<evidence type="ECO:0000256" key="3">
    <source>
        <dbReference type="SAM" id="MobiDB-lite"/>
    </source>
</evidence>
<organism evidence="4 5">
    <name type="scientific">Lipotes vexillifer</name>
    <name type="common">Yangtze river dolphin</name>
    <dbReference type="NCBI Taxonomy" id="118797"/>
    <lineage>
        <taxon>Eukaryota</taxon>
        <taxon>Metazoa</taxon>
        <taxon>Chordata</taxon>
        <taxon>Craniata</taxon>
        <taxon>Vertebrata</taxon>
        <taxon>Euteleostomi</taxon>
        <taxon>Mammalia</taxon>
        <taxon>Eutheria</taxon>
        <taxon>Laurasiatheria</taxon>
        <taxon>Artiodactyla</taxon>
        <taxon>Whippomorpha</taxon>
        <taxon>Cetacea</taxon>
        <taxon>Odontoceti</taxon>
        <taxon>Lipotidae</taxon>
        <taxon>Lipotes</taxon>
    </lineage>
</organism>
<gene>
    <name evidence="5" type="primary">LOC103085653</name>
</gene>
<dbReference type="PANTHER" id="PTHR11269">
    <property type="entry name" value="PERIOD CIRCADIAN PROTEIN"/>
    <property type="match status" value="1"/>
</dbReference>
<keyword evidence="4" id="KW-1185">Reference proteome</keyword>
<dbReference type="InterPro" id="IPR050760">
    <property type="entry name" value="Period_circadian_regulator"/>
</dbReference>
<dbReference type="GO" id="GO:0005737">
    <property type="term" value="C:cytoplasm"/>
    <property type="evidence" value="ECO:0007669"/>
    <property type="project" value="TreeGrafter"/>
</dbReference>
<evidence type="ECO:0000313" key="4">
    <source>
        <dbReference type="Proteomes" id="UP000265300"/>
    </source>
</evidence>
<dbReference type="RefSeq" id="XP_007467274.1">
    <property type="nucleotide sequence ID" value="XM_007467212.1"/>
</dbReference>
<name>A0A340Y6C7_LIPVE</name>
<protein>
    <submittedName>
        <fullName evidence="5">Period circadian protein homolog 1-like</fullName>
    </submittedName>
</protein>
<feature type="compositionally biased region" description="Low complexity" evidence="3">
    <location>
        <begin position="133"/>
        <end position="143"/>
    </location>
</feature>
<feature type="non-terminal residue" evidence="5">
    <location>
        <position position="220"/>
    </location>
</feature>
<feature type="region of interest" description="Disordered" evidence="3">
    <location>
        <begin position="126"/>
        <end position="177"/>
    </location>
</feature>
<dbReference type="GO" id="GO:0001222">
    <property type="term" value="F:transcription corepressor binding"/>
    <property type="evidence" value="ECO:0007669"/>
    <property type="project" value="TreeGrafter"/>
</dbReference>
<evidence type="ECO:0000256" key="2">
    <source>
        <dbReference type="ARBA" id="ARBA00023242"/>
    </source>
</evidence>
<proteinExistence type="predicted"/>
<dbReference type="InParanoid" id="A0A340Y6C7"/>
<dbReference type="Proteomes" id="UP000265300">
    <property type="component" value="Unplaced"/>
</dbReference>
<sequence length="220" mass="23318">MRGFAGSSQRDEKTRDLMIKTSKMAGHAPPNAAHCLAPQVTFQQICKDVHLVKHQGQQLFIESRARPLPRPRVPDPELEVAPALIQAPLALAPEEAERKEASSCSYQQINCLDSILRYLESCNLPSTTKRKCTSSSSCTASSASDEDRQRTGVVSAGAQKDPSAVLSGEGAAPLKEPVVGGGALSPLALANKAESVVSVTSQCSFSSTIVHVGDKKPPES</sequence>
<comment type="subcellular location">
    <subcellularLocation>
        <location evidence="1">Nucleus</location>
    </subcellularLocation>
</comment>
<dbReference type="AlphaFoldDB" id="A0A340Y6C7"/>
<evidence type="ECO:0000256" key="1">
    <source>
        <dbReference type="ARBA" id="ARBA00004123"/>
    </source>
</evidence>
<dbReference type="KEGG" id="lve:103085653"/>
<dbReference type="GO" id="GO:0000976">
    <property type="term" value="F:transcription cis-regulatory region binding"/>
    <property type="evidence" value="ECO:0007669"/>
    <property type="project" value="TreeGrafter"/>
</dbReference>
<dbReference type="GeneID" id="103085653"/>
<dbReference type="GO" id="GO:0043153">
    <property type="term" value="P:entrainment of circadian clock by photoperiod"/>
    <property type="evidence" value="ECO:0007669"/>
    <property type="project" value="TreeGrafter"/>
</dbReference>
<reference evidence="5" key="1">
    <citation type="submission" date="2025-08" db="UniProtKB">
        <authorList>
            <consortium name="RefSeq"/>
        </authorList>
    </citation>
    <scope>IDENTIFICATION</scope>
</reference>
<evidence type="ECO:0000313" key="5">
    <source>
        <dbReference type="RefSeq" id="XP_007467274.1"/>
    </source>
</evidence>
<dbReference type="GO" id="GO:0032922">
    <property type="term" value="P:circadian regulation of gene expression"/>
    <property type="evidence" value="ECO:0007669"/>
    <property type="project" value="TreeGrafter"/>
</dbReference>
<dbReference type="GO" id="GO:0005634">
    <property type="term" value="C:nucleus"/>
    <property type="evidence" value="ECO:0007669"/>
    <property type="project" value="UniProtKB-SubCell"/>
</dbReference>
<accession>A0A340Y6C7</accession>
<keyword evidence="2" id="KW-0539">Nucleus</keyword>
<dbReference type="PANTHER" id="PTHR11269:SF8">
    <property type="entry name" value="PERIOD CIRCADIAN PROTEIN HOMOLOG 1"/>
    <property type="match status" value="1"/>
</dbReference>
<dbReference type="GO" id="GO:0000122">
    <property type="term" value="P:negative regulation of transcription by RNA polymerase II"/>
    <property type="evidence" value="ECO:0007669"/>
    <property type="project" value="TreeGrafter"/>
</dbReference>
<dbReference type="STRING" id="118797.A0A340Y6C7"/>